<reference evidence="1 2" key="1">
    <citation type="submission" date="2021-06" db="EMBL/GenBank/DDBJ databases">
        <title>Caerostris extrusa draft genome.</title>
        <authorList>
            <person name="Kono N."/>
            <person name="Arakawa K."/>
        </authorList>
    </citation>
    <scope>NUCLEOTIDE SEQUENCE [LARGE SCALE GENOMIC DNA]</scope>
</reference>
<dbReference type="Proteomes" id="UP001054945">
    <property type="component" value="Unassembled WGS sequence"/>
</dbReference>
<protein>
    <recommendedName>
        <fullName evidence="3">Ribosomal protein L34</fullName>
    </recommendedName>
</protein>
<gene>
    <name evidence="1" type="ORF">CEXT_223051</name>
</gene>
<dbReference type="AlphaFoldDB" id="A0AAV4W272"/>
<accession>A0AAV4W272</accession>
<keyword evidence="2" id="KW-1185">Reference proteome</keyword>
<evidence type="ECO:0000313" key="2">
    <source>
        <dbReference type="Proteomes" id="UP001054945"/>
    </source>
</evidence>
<proteinExistence type="predicted"/>
<organism evidence="1 2">
    <name type="scientific">Caerostris extrusa</name>
    <name type="common">Bark spider</name>
    <name type="synonym">Caerostris bankana</name>
    <dbReference type="NCBI Taxonomy" id="172846"/>
    <lineage>
        <taxon>Eukaryota</taxon>
        <taxon>Metazoa</taxon>
        <taxon>Ecdysozoa</taxon>
        <taxon>Arthropoda</taxon>
        <taxon>Chelicerata</taxon>
        <taxon>Arachnida</taxon>
        <taxon>Araneae</taxon>
        <taxon>Araneomorphae</taxon>
        <taxon>Entelegynae</taxon>
        <taxon>Araneoidea</taxon>
        <taxon>Araneidae</taxon>
        <taxon>Caerostris</taxon>
    </lineage>
</organism>
<evidence type="ECO:0000313" key="1">
    <source>
        <dbReference type="EMBL" id="GIY76190.1"/>
    </source>
</evidence>
<sequence length="99" mass="11346">MNCGGDSHKGAAEHQRVIGMDAAGIICPTKSTREKKKTHFFPLVTARRWSRSEFFLDRGQLTRRDTGSFTKTLGRSENGVRLEVVRRRTKEKSILDRLR</sequence>
<evidence type="ECO:0008006" key="3">
    <source>
        <dbReference type="Google" id="ProtNLM"/>
    </source>
</evidence>
<comment type="caution">
    <text evidence="1">The sequence shown here is derived from an EMBL/GenBank/DDBJ whole genome shotgun (WGS) entry which is preliminary data.</text>
</comment>
<name>A0AAV4W272_CAEEX</name>
<dbReference type="EMBL" id="BPLR01015448">
    <property type="protein sequence ID" value="GIY76190.1"/>
    <property type="molecule type" value="Genomic_DNA"/>
</dbReference>